<dbReference type="EMBL" id="CDMZ01003546">
    <property type="protein sequence ID" value="CEM46762.1"/>
    <property type="molecule type" value="Genomic_DNA"/>
</dbReference>
<feature type="compositionally biased region" description="Basic and acidic residues" evidence="2">
    <location>
        <begin position="224"/>
        <end position="234"/>
    </location>
</feature>
<feature type="region of interest" description="Disordered" evidence="2">
    <location>
        <begin position="19"/>
        <end position="39"/>
    </location>
</feature>
<evidence type="ECO:0000313" key="3">
    <source>
        <dbReference type="EMBL" id="CEM46762.1"/>
    </source>
</evidence>
<feature type="compositionally biased region" description="Basic and acidic residues" evidence="2">
    <location>
        <begin position="261"/>
        <end position="272"/>
    </location>
</feature>
<feature type="compositionally biased region" description="Polar residues" evidence="2">
    <location>
        <begin position="190"/>
        <end position="201"/>
    </location>
</feature>
<proteinExistence type="predicted"/>
<feature type="coiled-coil region" evidence="1">
    <location>
        <begin position="812"/>
        <end position="842"/>
    </location>
</feature>
<gene>
    <name evidence="3" type="ORF">Cvel_8033</name>
</gene>
<keyword evidence="1" id="KW-0175">Coiled coil</keyword>
<feature type="compositionally biased region" description="Pro residues" evidence="2">
    <location>
        <begin position="768"/>
        <end position="781"/>
    </location>
</feature>
<accession>A0A0G4HR41</accession>
<feature type="compositionally biased region" description="Basic and acidic residues" evidence="2">
    <location>
        <begin position="145"/>
        <end position="154"/>
    </location>
</feature>
<feature type="compositionally biased region" description="Basic and acidic residues" evidence="2">
    <location>
        <begin position="179"/>
        <end position="189"/>
    </location>
</feature>
<feature type="compositionally biased region" description="Acidic residues" evidence="2">
    <location>
        <begin position="155"/>
        <end position="168"/>
    </location>
</feature>
<organism evidence="3">
    <name type="scientific">Chromera velia CCMP2878</name>
    <dbReference type="NCBI Taxonomy" id="1169474"/>
    <lineage>
        <taxon>Eukaryota</taxon>
        <taxon>Sar</taxon>
        <taxon>Alveolata</taxon>
        <taxon>Colpodellida</taxon>
        <taxon>Chromeraceae</taxon>
        <taxon>Chromera</taxon>
    </lineage>
</organism>
<dbReference type="VEuPathDB" id="CryptoDB:Cvel_8033"/>
<reference evidence="3" key="1">
    <citation type="submission" date="2014-11" db="EMBL/GenBank/DDBJ databases">
        <authorList>
            <person name="Otto D Thomas"/>
            <person name="Naeem Raeece"/>
        </authorList>
    </citation>
    <scope>NUCLEOTIDE SEQUENCE</scope>
</reference>
<sequence>MYTQVEFLDICEARWLRKRDPHPTELPPPPDPATLPPSISTVASRSFAASKSAFLSGSKGDDGERDRIEACADKLALSMRARKCQTILSNLRSGFFGELSVDESVFLADVLEEYETRRERKIRAKGQLPFRWGIDRKIDPRCDPKWMKAARGDASDEEEDSEQAETDVDSVNVSARSAKPNEKEKEKDFNLTTGQSVSFESGTLRPPNPASVASHSGQMMKAPKSPEDSGKLSERGQTLGVPKREVSISTPPKTPSAEESNDQRSNDAESRPESANALILTGEASREVSASTEKDDKPPSDPVPDSEEQRGGENLPPDETEEAFLDPSVSRLKKSVLFDHPPSRPSSASSNQEEGPKDPLPEETPSAEPPCNEKGNAGGQGSPGPTRLRRSLTWSAGDRASKPTSEAEESQSGKEQQALPVSRKRRASCVTRTGASVQPEPGGPAAPAPFRRMEPELPGGSPATIRQRRKAQRGVTADFSSPAVRKTKKEKVEMEEAILDILETPLDPLGGNEDVKRKIDDLAESRVAAIERKVERLHELKGLPLNAVARQMTLWKILEEDQADEGEDLAVALLNAAFGAEEQNVDVCVLCQLKGRRQRRLGRNLLDAKIRKLHEAAKSDGFLKSIQNLTTRRAQESVTYNFLSNSITDRHAVHAQVHAITTHKLEHLTFRFFELWLMNLAIFYAYVIQWKARHFYDQKIARDEVSKISTFDRFVKSLRTKFSKFSLTQLPEVRPFVPVPPKVEPPPSGGPGLFQRGVTGNVKDPAAAEPPRPPTPPPRPEIPFHDFAKTTPFLLRITRYAERYRRHANASVSRLEYELEKQDEMLRQMKERQEMISNLTERGLVGNLKQMGLPDLDVSMAGLSLGVDLHQGTPGSSPMGGGNQSQREALEKERSLAESLKKRKMDYLKARSMEKVNALRSDAKIAQNRVDAVTRELSEALKVPMASVLKDVEVFFERWRKKVRDKRRIQLELESAKFRIVEQQKKKE</sequence>
<name>A0A0G4HR41_9ALVE</name>
<feature type="region of interest" description="Disordered" evidence="2">
    <location>
        <begin position="740"/>
        <end position="785"/>
    </location>
</feature>
<feature type="region of interest" description="Disordered" evidence="2">
    <location>
        <begin position="869"/>
        <end position="892"/>
    </location>
</feature>
<protein>
    <submittedName>
        <fullName evidence="3">Uncharacterized protein</fullName>
    </submittedName>
</protein>
<feature type="compositionally biased region" description="Pro residues" evidence="2">
    <location>
        <begin position="24"/>
        <end position="35"/>
    </location>
</feature>
<evidence type="ECO:0000256" key="2">
    <source>
        <dbReference type="SAM" id="MobiDB-lite"/>
    </source>
</evidence>
<feature type="compositionally biased region" description="Pro residues" evidence="2">
    <location>
        <begin position="740"/>
        <end position="749"/>
    </location>
</feature>
<dbReference type="AlphaFoldDB" id="A0A0G4HR41"/>
<feature type="region of interest" description="Disordered" evidence="2">
    <location>
        <begin position="145"/>
        <end position="488"/>
    </location>
</feature>
<evidence type="ECO:0000256" key="1">
    <source>
        <dbReference type="SAM" id="Coils"/>
    </source>
</evidence>